<dbReference type="GO" id="GO:0071555">
    <property type="term" value="P:cell wall organization"/>
    <property type="evidence" value="ECO:0007669"/>
    <property type="project" value="UniProtKB-KW"/>
</dbReference>
<feature type="region of interest" description="Disordered" evidence="15">
    <location>
        <begin position="633"/>
        <end position="690"/>
    </location>
</feature>
<comment type="similarity">
    <text evidence="3">In the N-terminal section; belongs to the glycosyltransferase 51 family.</text>
</comment>
<dbReference type="SUPFAM" id="SSF53955">
    <property type="entry name" value="Lysozyme-like"/>
    <property type="match status" value="1"/>
</dbReference>
<dbReference type="Pfam" id="PF00905">
    <property type="entry name" value="Transpeptidase"/>
    <property type="match status" value="1"/>
</dbReference>
<evidence type="ECO:0000256" key="4">
    <source>
        <dbReference type="ARBA" id="ARBA00022645"/>
    </source>
</evidence>
<reference evidence="19 20" key="1">
    <citation type="submission" date="2017-09" db="EMBL/GenBank/DDBJ databases">
        <title>Sphingomonas panjinensis sp.nov., isolated from oil-contaminated soil.</title>
        <authorList>
            <person name="Wang L."/>
            <person name="Chen L."/>
        </authorList>
    </citation>
    <scope>NUCLEOTIDE SEQUENCE [LARGE SCALE GENOMIC DNA]</scope>
    <source>
        <strain evidence="19 20">FW-11</strain>
    </source>
</reference>
<keyword evidence="16" id="KW-0472">Membrane</keyword>
<keyword evidence="4" id="KW-0121">Carboxypeptidase</keyword>
<evidence type="ECO:0000256" key="8">
    <source>
        <dbReference type="ARBA" id="ARBA00022801"/>
    </source>
</evidence>
<dbReference type="PANTHER" id="PTHR32282:SF33">
    <property type="entry name" value="PEPTIDOGLYCAN GLYCOSYLTRANSFERASE"/>
    <property type="match status" value="1"/>
</dbReference>
<comment type="pathway">
    <text evidence="1">Cell wall biogenesis; peptidoglycan biosynthesis.</text>
</comment>
<dbReference type="Gene3D" id="1.10.3810.10">
    <property type="entry name" value="Biosynthetic peptidoglycan transglycosylase-like"/>
    <property type="match status" value="1"/>
</dbReference>
<feature type="domain" description="Glycosyl transferase family 51" evidence="18">
    <location>
        <begin position="70"/>
        <end position="246"/>
    </location>
</feature>
<evidence type="ECO:0000256" key="9">
    <source>
        <dbReference type="ARBA" id="ARBA00022960"/>
    </source>
</evidence>
<comment type="catalytic activity">
    <reaction evidence="14">
        <text>[GlcNAc-(1-&gt;4)-Mur2Ac(oyl-L-Ala-gamma-D-Glu-L-Lys-D-Ala-D-Ala)](n)-di-trans,octa-cis-undecaprenyl diphosphate + beta-D-GlcNAc-(1-&gt;4)-Mur2Ac(oyl-L-Ala-gamma-D-Glu-L-Lys-D-Ala-D-Ala)-di-trans,octa-cis-undecaprenyl diphosphate = [GlcNAc-(1-&gt;4)-Mur2Ac(oyl-L-Ala-gamma-D-Glu-L-Lys-D-Ala-D-Ala)](n+1)-di-trans,octa-cis-undecaprenyl diphosphate + di-trans,octa-cis-undecaprenyl diphosphate + H(+)</text>
        <dbReference type="Rhea" id="RHEA:23708"/>
        <dbReference type="Rhea" id="RHEA-COMP:9602"/>
        <dbReference type="Rhea" id="RHEA-COMP:9603"/>
        <dbReference type="ChEBI" id="CHEBI:15378"/>
        <dbReference type="ChEBI" id="CHEBI:58405"/>
        <dbReference type="ChEBI" id="CHEBI:60033"/>
        <dbReference type="ChEBI" id="CHEBI:78435"/>
        <dbReference type="EC" id="2.4.99.28"/>
    </reaction>
</comment>
<dbReference type="GO" id="GO:0008955">
    <property type="term" value="F:peptidoglycan glycosyltransferase activity"/>
    <property type="evidence" value="ECO:0007669"/>
    <property type="project" value="UniProtKB-EC"/>
</dbReference>
<dbReference type="InterPro" id="IPR001460">
    <property type="entry name" value="PCN-bd_Tpept"/>
</dbReference>
<keyword evidence="10" id="KW-0573">Peptidoglycan synthesis</keyword>
<dbReference type="Proteomes" id="UP000244162">
    <property type="component" value="Unassembled WGS sequence"/>
</dbReference>
<evidence type="ECO:0000256" key="1">
    <source>
        <dbReference type="ARBA" id="ARBA00004752"/>
    </source>
</evidence>
<organism evidence="19 20">
    <name type="scientific">Sphingomonas oleivorans</name>
    <dbReference type="NCBI Taxonomy" id="1735121"/>
    <lineage>
        <taxon>Bacteria</taxon>
        <taxon>Pseudomonadati</taxon>
        <taxon>Pseudomonadota</taxon>
        <taxon>Alphaproteobacteria</taxon>
        <taxon>Sphingomonadales</taxon>
        <taxon>Sphingomonadaceae</taxon>
        <taxon>Sphingomonas</taxon>
    </lineage>
</organism>
<evidence type="ECO:0000256" key="3">
    <source>
        <dbReference type="ARBA" id="ARBA00007739"/>
    </source>
</evidence>
<evidence type="ECO:0000256" key="14">
    <source>
        <dbReference type="ARBA" id="ARBA00049902"/>
    </source>
</evidence>
<dbReference type="InterPro" id="IPR023346">
    <property type="entry name" value="Lysozyme-like_dom_sf"/>
</dbReference>
<sequence>MAPPKSSPKRTRRPRKMKTFLKILLFTGLAGLGALIIAVMIAMASLPGYDALKSSPNGQMIRVRAADGTVIVSLGPSYGDWLPYDRIPKEMVDAMVAVEDRRFYLHPGVDPIGMARATWFAWENKGTGRRWQGASTITQQIARNIFLTNAYDFGRKFREMILALAMERKFSKEQILELYLNRVYFGGGAYGIDAASRKFFGHPGNRLSLAESAIIAGLVKAPSHYSPTADAEAAVDRAQVVLEVMQDAGVITADQAAEAKPAQVKLAPEPRQNSVRYFTDWALAQLDTLVDETSSPIDVWTTIDPKMQRAADAAIRQNTPAGLQGALVALDRDGAVRAMVGGRDYVSSIYNRATQAQRQPGSAFKLFVYLAALENGMKPTDPVVDEPVTIDGWSPRNSSRRFNGAMDLRNAFAFSVNTVAAKIGQQVGFQAVADMARRFGITTPINTHPSMVLGTSDVRLIDMTRAFASVSAKGVAVVPYGIVKVTTSDGTLLYQHEADNSRVLVAPWVAAEMTDLLQTAVNTGTARAAQIGRPVAGKTGTTSSNKDGWFLGFSSGITAGVWMGRDDAKAVGGLQGGRTPAQAFASFMRAALSNRSPETFETQVTLPEAELEPDAEAYFGDPLANLIDENGEVIPPEDMESTNPGDSPAEPGREAIVPPPLDQKWLDDVLDRDKPAQAAPPPSQGSRPSQ</sequence>
<dbReference type="GO" id="GO:0008658">
    <property type="term" value="F:penicillin binding"/>
    <property type="evidence" value="ECO:0007669"/>
    <property type="project" value="InterPro"/>
</dbReference>
<dbReference type="InterPro" id="IPR050396">
    <property type="entry name" value="Glycosyltr_51/Transpeptidase"/>
</dbReference>
<keyword evidence="11" id="KW-0511">Multifunctional enzyme</keyword>
<evidence type="ECO:0000256" key="11">
    <source>
        <dbReference type="ARBA" id="ARBA00023268"/>
    </source>
</evidence>
<evidence type="ECO:0000256" key="16">
    <source>
        <dbReference type="SAM" id="Phobius"/>
    </source>
</evidence>
<keyword evidence="7" id="KW-0808">Transferase</keyword>
<dbReference type="Gene3D" id="3.40.710.10">
    <property type="entry name" value="DD-peptidase/beta-lactamase superfamily"/>
    <property type="match status" value="1"/>
</dbReference>
<dbReference type="RefSeq" id="WP_107966666.1">
    <property type="nucleotide sequence ID" value="NZ_NWBU01000004.1"/>
</dbReference>
<dbReference type="InterPro" id="IPR036950">
    <property type="entry name" value="PBP_transglycosylase"/>
</dbReference>
<dbReference type="NCBIfam" id="TIGR02074">
    <property type="entry name" value="PBP_1a_fam"/>
    <property type="match status" value="1"/>
</dbReference>
<dbReference type="InterPro" id="IPR001264">
    <property type="entry name" value="Glyco_trans_51"/>
</dbReference>
<keyword evidence="5" id="KW-0645">Protease</keyword>
<dbReference type="GO" id="GO:0008360">
    <property type="term" value="P:regulation of cell shape"/>
    <property type="evidence" value="ECO:0007669"/>
    <property type="project" value="UniProtKB-KW"/>
</dbReference>
<dbReference type="UniPathway" id="UPA00219"/>
<gene>
    <name evidence="19" type="ORF">CLG96_04910</name>
</gene>
<accession>A0A2T5G2Q8</accession>
<feature type="transmembrane region" description="Helical" evidence="16">
    <location>
        <begin position="20"/>
        <end position="46"/>
    </location>
</feature>
<feature type="compositionally biased region" description="Basic and acidic residues" evidence="15">
    <location>
        <begin position="664"/>
        <end position="675"/>
    </location>
</feature>
<evidence type="ECO:0000259" key="17">
    <source>
        <dbReference type="Pfam" id="PF00905"/>
    </source>
</evidence>
<dbReference type="FunFam" id="1.10.3810.10:FF:000001">
    <property type="entry name" value="Penicillin-binding protein 1A"/>
    <property type="match status" value="1"/>
</dbReference>
<dbReference type="GO" id="GO:0009002">
    <property type="term" value="F:serine-type D-Ala-D-Ala carboxypeptidase activity"/>
    <property type="evidence" value="ECO:0007669"/>
    <property type="project" value="UniProtKB-EC"/>
</dbReference>
<dbReference type="Pfam" id="PF00912">
    <property type="entry name" value="Transgly"/>
    <property type="match status" value="1"/>
</dbReference>
<evidence type="ECO:0000313" key="20">
    <source>
        <dbReference type="Proteomes" id="UP000244162"/>
    </source>
</evidence>
<keyword evidence="20" id="KW-1185">Reference proteome</keyword>
<evidence type="ECO:0000256" key="13">
    <source>
        <dbReference type="ARBA" id="ARBA00034000"/>
    </source>
</evidence>
<keyword evidence="8" id="KW-0378">Hydrolase</keyword>
<evidence type="ECO:0000256" key="7">
    <source>
        <dbReference type="ARBA" id="ARBA00022679"/>
    </source>
</evidence>
<comment type="catalytic activity">
    <reaction evidence="13">
        <text>Preferential cleavage: (Ac)2-L-Lys-D-Ala-|-D-Ala. Also transpeptidation of peptidyl-alanyl moieties that are N-acyl substituents of D-alanine.</text>
        <dbReference type="EC" id="3.4.16.4"/>
    </reaction>
</comment>
<evidence type="ECO:0000256" key="2">
    <source>
        <dbReference type="ARBA" id="ARBA00007090"/>
    </source>
</evidence>
<dbReference type="GO" id="GO:0009252">
    <property type="term" value="P:peptidoglycan biosynthetic process"/>
    <property type="evidence" value="ECO:0007669"/>
    <property type="project" value="UniProtKB-UniPathway"/>
</dbReference>
<dbReference type="GO" id="GO:0030288">
    <property type="term" value="C:outer membrane-bounded periplasmic space"/>
    <property type="evidence" value="ECO:0007669"/>
    <property type="project" value="TreeGrafter"/>
</dbReference>
<evidence type="ECO:0000259" key="18">
    <source>
        <dbReference type="Pfam" id="PF00912"/>
    </source>
</evidence>
<comment type="similarity">
    <text evidence="2">In the C-terminal section; belongs to the transpeptidase family.</text>
</comment>
<evidence type="ECO:0000256" key="5">
    <source>
        <dbReference type="ARBA" id="ARBA00022670"/>
    </source>
</evidence>
<keyword evidence="12" id="KW-0961">Cell wall biogenesis/degradation</keyword>
<evidence type="ECO:0000256" key="6">
    <source>
        <dbReference type="ARBA" id="ARBA00022676"/>
    </source>
</evidence>
<feature type="domain" description="Penicillin-binding protein transpeptidase" evidence="17">
    <location>
        <begin position="326"/>
        <end position="554"/>
    </location>
</feature>
<keyword evidence="9" id="KW-0133">Cell shape</keyword>
<dbReference type="SUPFAM" id="SSF56601">
    <property type="entry name" value="beta-lactamase/transpeptidase-like"/>
    <property type="match status" value="1"/>
</dbReference>
<dbReference type="EMBL" id="NWBU01000004">
    <property type="protein sequence ID" value="PTQ13434.1"/>
    <property type="molecule type" value="Genomic_DNA"/>
</dbReference>
<evidence type="ECO:0000256" key="10">
    <source>
        <dbReference type="ARBA" id="ARBA00022984"/>
    </source>
</evidence>
<evidence type="ECO:0000256" key="12">
    <source>
        <dbReference type="ARBA" id="ARBA00023316"/>
    </source>
</evidence>
<dbReference type="GO" id="GO:0006508">
    <property type="term" value="P:proteolysis"/>
    <property type="evidence" value="ECO:0007669"/>
    <property type="project" value="UniProtKB-KW"/>
</dbReference>
<name>A0A2T5G2Q8_9SPHN</name>
<comment type="caution">
    <text evidence="19">The sequence shown here is derived from an EMBL/GenBank/DDBJ whole genome shotgun (WGS) entry which is preliminary data.</text>
</comment>
<dbReference type="PANTHER" id="PTHR32282">
    <property type="entry name" value="BINDING PROTEIN TRANSPEPTIDASE, PUTATIVE-RELATED"/>
    <property type="match status" value="1"/>
</dbReference>
<keyword evidence="16" id="KW-0812">Transmembrane</keyword>
<proteinExistence type="inferred from homology"/>
<dbReference type="InterPro" id="IPR012338">
    <property type="entry name" value="Beta-lactam/transpept-like"/>
</dbReference>
<protein>
    <submittedName>
        <fullName evidence="19">Penicillin-binding protein</fullName>
    </submittedName>
</protein>
<evidence type="ECO:0000256" key="15">
    <source>
        <dbReference type="SAM" id="MobiDB-lite"/>
    </source>
</evidence>
<keyword evidence="6" id="KW-0328">Glycosyltransferase</keyword>
<keyword evidence="16" id="KW-1133">Transmembrane helix</keyword>
<dbReference type="AlphaFoldDB" id="A0A2T5G2Q8"/>
<dbReference type="OrthoDB" id="9766909at2"/>
<evidence type="ECO:0000313" key="19">
    <source>
        <dbReference type="EMBL" id="PTQ13434.1"/>
    </source>
</evidence>